<comment type="caution">
    <text evidence="3">The sequence shown here is derived from an EMBL/GenBank/DDBJ whole genome shotgun (WGS) entry which is preliminary data.</text>
</comment>
<protein>
    <submittedName>
        <fullName evidence="3">Ribosomal L7Ae/L30e/S12e/Gadd45 family protein</fullName>
    </submittedName>
</protein>
<sequence length="116" mass="12781">MKNSKVKTYMGFAKRSGNLITGADTCIMNMKKKKVKLLIVAEDISENSKDKILSAAKASGTPYRMYGTGEELSHAIGSGGKMIFGIMEKGFAESITKEIDQESQDERRGSYDSEDR</sequence>
<evidence type="ECO:0000259" key="2">
    <source>
        <dbReference type="Pfam" id="PF01248"/>
    </source>
</evidence>
<dbReference type="InterPro" id="IPR004038">
    <property type="entry name" value="Ribosomal_eL8/eL30/eS12/Gad45"/>
</dbReference>
<reference evidence="3 4" key="1">
    <citation type="submission" date="2020-10" db="EMBL/GenBank/DDBJ databases">
        <title>ChiBAC.</title>
        <authorList>
            <person name="Zenner C."/>
            <person name="Hitch T.C.A."/>
            <person name="Clavel T."/>
        </authorList>
    </citation>
    <scope>NUCLEOTIDE SEQUENCE [LARGE SCALE GENOMIC DNA]</scope>
    <source>
        <strain evidence="3 4">DSM 108706</strain>
    </source>
</reference>
<evidence type="ECO:0000313" key="4">
    <source>
        <dbReference type="Proteomes" id="UP001516588"/>
    </source>
</evidence>
<dbReference type="InterPro" id="IPR029064">
    <property type="entry name" value="Ribosomal_eL30-like_sf"/>
</dbReference>
<dbReference type="Pfam" id="PF01248">
    <property type="entry name" value="Ribosomal_L7Ae"/>
    <property type="match status" value="1"/>
</dbReference>
<accession>A0ABR9QY06</accession>
<gene>
    <name evidence="3" type="ORF">INF20_05465</name>
</gene>
<evidence type="ECO:0000313" key="3">
    <source>
        <dbReference type="EMBL" id="MBE5035728.1"/>
    </source>
</evidence>
<dbReference type="SUPFAM" id="SSF55315">
    <property type="entry name" value="L30e-like"/>
    <property type="match status" value="1"/>
</dbReference>
<dbReference type="RefSeq" id="WP_226385375.1">
    <property type="nucleotide sequence ID" value="NZ_JADCKA010000008.1"/>
</dbReference>
<name>A0ABR9QY06_9FIRM</name>
<dbReference type="EMBL" id="JADCKA010000008">
    <property type="protein sequence ID" value="MBE5035728.1"/>
    <property type="molecule type" value="Genomic_DNA"/>
</dbReference>
<dbReference type="Gene3D" id="3.30.1330.30">
    <property type="match status" value="1"/>
</dbReference>
<feature type="region of interest" description="Disordered" evidence="1">
    <location>
        <begin position="95"/>
        <end position="116"/>
    </location>
</feature>
<evidence type="ECO:0000256" key="1">
    <source>
        <dbReference type="SAM" id="MobiDB-lite"/>
    </source>
</evidence>
<organism evidence="3 4">
    <name type="scientific">Gallibacter intestinalis</name>
    <dbReference type="NCBI Taxonomy" id="2779356"/>
    <lineage>
        <taxon>Bacteria</taxon>
        <taxon>Bacillati</taxon>
        <taxon>Bacillota</taxon>
        <taxon>Clostridia</taxon>
        <taxon>Eubacteriales</taxon>
        <taxon>Eubacteriaceae</taxon>
        <taxon>Gallibacter</taxon>
    </lineage>
</organism>
<dbReference type="Proteomes" id="UP001516588">
    <property type="component" value="Unassembled WGS sequence"/>
</dbReference>
<keyword evidence="4" id="KW-1185">Reference proteome</keyword>
<feature type="domain" description="Ribosomal protein eL8/eL30/eS12/Gadd45" evidence="2">
    <location>
        <begin position="5"/>
        <end position="79"/>
    </location>
</feature>
<proteinExistence type="predicted"/>